<dbReference type="InterPro" id="IPR013525">
    <property type="entry name" value="ABC2_TM"/>
</dbReference>
<dbReference type="GO" id="GO:0016020">
    <property type="term" value="C:membrane"/>
    <property type="evidence" value="ECO:0007669"/>
    <property type="project" value="UniProtKB-SubCell"/>
</dbReference>
<gene>
    <name evidence="7" type="ordered locus">Fleli_1271</name>
</gene>
<dbReference type="EMBL" id="CP003345">
    <property type="protein sequence ID" value="AFM03705.1"/>
    <property type="molecule type" value="Genomic_DNA"/>
</dbReference>
<feature type="domain" description="ABC-2 type transporter transmembrane" evidence="6">
    <location>
        <begin position="12"/>
        <end position="209"/>
    </location>
</feature>
<evidence type="ECO:0000313" key="8">
    <source>
        <dbReference type="Proteomes" id="UP000006054"/>
    </source>
</evidence>
<feature type="transmembrane region" description="Helical" evidence="5">
    <location>
        <begin position="21"/>
        <end position="41"/>
    </location>
</feature>
<dbReference type="AlphaFoldDB" id="I4AIC0"/>
<feature type="transmembrane region" description="Helical" evidence="5">
    <location>
        <begin position="211"/>
        <end position="231"/>
    </location>
</feature>
<dbReference type="HOGENOM" id="CLU_1164513_0_0_10"/>
<dbReference type="PANTHER" id="PTHR43229">
    <property type="entry name" value="NODULATION PROTEIN J"/>
    <property type="match status" value="1"/>
</dbReference>
<dbReference type="eggNOG" id="COG0842">
    <property type="taxonomic scope" value="Bacteria"/>
</dbReference>
<evidence type="ECO:0000256" key="3">
    <source>
        <dbReference type="ARBA" id="ARBA00022989"/>
    </source>
</evidence>
<evidence type="ECO:0000313" key="7">
    <source>
        <dbReference type="EMBL" id="AFM03705.1"/>
    </source>
</evidence>
<evidence type="ECO:0000256" key="1">
    <source>
        <dbReference type="ARBA" id="ARBA00004141"/>
    </source>
</evidence>
<keyword evidence="8" id="KW-1185">Reference proteome</keyword>
<name>I4AIC0_BERLS</name>
<evidence type="ECO:0000259" key="6">
    <source>
        <dbReference type="Pfam" id="PF01061"/>
    </source>
</evidence>
<dbReference type="KEGG" id="fli:Fleli_1271"/>
<feature type="transmembrane region" description="Helical" evidence="5">
    <location>
        <begin position="164"/>
        <end position="183"/>
    </location>
</feature>
<feature type="transmembrane region" description="Helical" evidence="5">
    <location>
        <begin position="131"/>
        <end position="152"/>
    </location>
</feature>
<comment type="subcellular location">
    <subcellularLocation>
        <location evidence="1">Membrane</location>
        <topology evidence="1">Multi-pass membrane protein</topology>
    </subcellularLocation>
</comment>
<evidence type="ECO:0000256" key="2">
    <source>
        <dbReference type="ARBA" id="ARBA00022692"/>
    </source>
</evidence>
<keyword evidence="2 5" id="KW-0812">Transmembrane</keyword>
<evidence type="ECO:0000256" key="4">
    <source>
        <dbReference type="ARBA" id="ARBA00023136"/>
    </source>
</evidence>
<dbReference type="Pfam" id="PF01061">
    <property type="entry name" value="ABC2_membrane"/>
    <property type="match status" value="1"/>
</dbReference>
<protein>
    <submittedName>
        <fullName evidence="7">ABC-2 type transporter</fullName>
    </submittedName>
</protein>
<keyword evidence="4 5" id="KW-0472">Membrane</keyword>
<dbReference type="Proteomes" id="UP000006054">
    <property type="component" value="Chromosome"/>
</dbReference>
<dbReference type="STRING" id="880071.Fleli_1271"/>
<accession>I4AIC0</accession>
<proteinExistence type="predicted"/>
<evidence type="ECO:0000256" key="5">
    <source>
        <dbReference type="SAM" id="Phobius"/>
    </source>
</evidence>
<dbReference type="OrthoDB" id="1079585at2"/>
<keyword evidence="3 5" id="KW-1133">Transmembrane helix</keyword>
<feature type="transmembrane region" description="Helical" evidence="5">
    <location>
        <begin position="47"/>
        <end position="69"/>
    </location>
</feature>
<sequence>MGRYLYNAIFYQLIIFLRIKQAVFFTLIFPVFLFIIFGNIWGKSDIWYVEFIFFGVLAMTVTSDGLYAIGPVIKEYYANGLIKYLNKMPQSVLTHFVGLIMSRIFVLVSIFLVLAITAFLVFGYVVTLTKILAGLLLIVLGLFIFSFMGLALSFANIKHKNDKGIIGFVYYIFLFTSDAFYPVGEFNSTIKMIGNLLPLNPLLQIAREGTFSLFILAFWLIFPVCVFYYFYKKSDITR</sequence>
<dbReference type="GO" id="GO:0140359">
    <property type="term" value="F:ABC-type transporter activity"/>
    <property type="evidence" value="ECO:0007669"/>
    <property type="project" value="InterPro"/>
</dbReference>
<dbReference type="PANTHER" id="PTHR43229:SF2">
    <property type="entry name" value="NODULATION PROTEIN J"/>
    <property type="match status" value="1"/>
</dbReference>
<organism evidence="7 8">
    <name type="scientific">Bernardetia litoralis (strain ATCC 23117 / DSM 6794 / NBRC 15988 / NCIMB 1366 / Fx l1 / Sio-4)</name>
    <name type="common">Flexibacter litoralis</name>
    <dbReference type="NCBI Taxonomy" id="880071"/>
    <lineage>
        <taxon>Bacteria</taxon>
        <taxon>Pseudomonadati</taxon>
        <taxon>Bacteroidota</taxon>
        <taxon>Cytophagia</taxon>
        <taxon>Cytophagales</taxon>
        <taxon>Bernardetiaceae</taxon>
        <taxon>Bernardetia</taxon>
    </lineage>
</organism>
<dbReference type="RefSeq" id="WP_014797162.1">
    <property type="nucleotide sequence ID" value="NC_018018.1"/>
</dbReference>
<reference evidence="8" key="1">
    <citation type="submission" date="2012-06" db="EMBL/GenBank/DDBJ databases">
        <title>The complete genome of Flexibacter litoralis DSM 6794.</title>
        <authorList>
            <person name="Lucas S."/>
            <person name="Copeland A."/>
            <person name="Lapidus A."/>
            <person name="Glavina del Rio T."/>
            <person name="Dalin E."/>
            <person name="Tice H."/>
            <person name="Bruce D."/>
            <person name="Goodwin L."/>
            <person name="Pitluck S."/>
            <person name="Peters L."/>
            <person name="Ovchinnikova G."/>
            <person name="Lu M."/>
            <person name="Kyrpides N."/>
            <person name="Mavromatis K."/>
            <person name="Ivanova N."/>
            <person name="Brettin T."/>
            <person name="Detter J.C."/>
            <person name="Han C."/>
            <person name="Larimer F."/>
            <person name="Land M."/>
            <person name="Hauser L."/>
            <person name="Markowitz V."/>
            <person name="Cheng J.-F."/>
            <person name="Hugenholtz P."/>
            <person name="Woyke T."/>
            <person name="Wu D."/>
            <person name="Spring S."/>
            <person name="Lang E."/>
            <person name="Kopitz M."/>
            <person name="Brambilla E."/>
            <person name="Klenk H.-P."/>
            <person name="Eisen J.A."/>
        </authorList>
    </citation>
    <scope>NUCLEOTIDE SEQUENCE [LARGE SCALE GENOMIC DNA]</scope>
    <source>
        <strain evidence="8">ATCC 23117 / DSM 6794 / NBRC 15988 / NCIMB 1366 / Sio-4</strain>
    </source>
</reference>
<feature type="transmembrane region" description="Helical" evidence="5">
    <location>
        <begin position="104"/>
        <end position="125"/>
    </location>
</feature>
<dbReference type="InterPro" id="IPR051784">
    <property type="entry name" value="Nod_factor_ABC_transporter"/>
</dbReference>